<keyword evidence="6 9" id="KW-0029">Amino-acid transport</keyword>
<evidence type="ECO:0000256" key="1">
    <source>
        <dbReference type="ARBA" id="ARBA00004651"/>
    </source>
</evidence>
<feature type="transmembrane region" description="Helical" evidence="9">
    <location>
        <begin position="418"/>
        <end position="436"/>
    </location>
</feature>
<dbReference type="Proteomes" id="UP000003503">
    <property type="component" value="Unassembled WGS sequence"/>
</dbReference>
<evidence type="ECO:0000256" key="6">
    <source>
        <dbReference type="ARBA" id="ARBA00022970"/>
    </source>
</evidence>
<feature type="transmembrane region" description="Helical" evidence="9">
    <location>
        <begin position="204"/>
        <end position="222"/>
    </location>
</feature>
<proteinExistence type="inferred from homology"/>
<sequence>MVVMERKSNEFIAIGLMLFALFFGAGNLIFPVFMGQNSGLNTVEASIGFLITGVGLPLLGILAVCYSGQNLRDLSSRVSPIYGLIFSIALYLTIGPFFAIPRTATVSYEIAVAQFVPAGMKTFALYAFAFVFFVISWYLAVSPSKLVDRVGKYITPFLLIFLAILIVTAFIYPMGNWQAPAEAYNTAGKAFGKALTEGYNTMDALASLVFGVLVVQSIRMYGAKTEKEVAISAFKSGLVSTFFMAIIYASLCYIGANSVSTIGLQENGASVLVKVSAYYFGPVGAIILGVIVILACLTTSIGLIASCAAYFNLLFPKISHKNWATIFSVVSFGVALFGLSAIIAGAIPVLMFLYPLTVSLIILTFLNNLFNGARCVYACATAFTIIPALHDAVTTAGINTGSIGTFMTSLPLANFNIGWLNFFVVGFVIGYVWMLAKRKSEVSMTN</sequence>
<dbReference type="AlphaFoldDB" id="F2BX98"/>
<dbReference type="EMBL" id="AFBB01000016">
    <property type="protein sequence ID" value="EGF13663.1"/>
    <property type="molecule type" value="Genomic_DNA"/>
</dbReference>
<dbReference type="GO" id="GO:0005304">
    <property type="term" value="F:L-valine transmembrane transporter activity"/>
    <property type="evidence" value="ECO:0007669"/>
    <property type="project" value="TreeGrafter"/>
</dbReference>
<feature type="transmembrane region" description="Helical" evidence="9">
    <location>
        <begin position="377"/>
        <end position="398"/>
    </location>
</feature>
<evidence type="ECO:0000256" key="8">
    <source>
        <dbReference type="ARBA" id="ARBA00023136"/>
    </source>
</evidence>
<evidence type="ECO:0000256" key="7">
    <source>
        <dbReference type="ARBA" id="ARBA00022989"/>
    </source>
</evidence>
<protein>
    <recommendedName>
        <fullName evidence="9">Branched-chain amino acid transport system carrier protein</fullName>
    </recommendedName>
</protein>
<dbReference type="NCBIfam" id="TIGR00796">
    <property type="entry name" value="livcs"/>
    <property type="match status" value="1"/>
</dbReference>
<feature type="transmembrane region" description="Helical" evidence="9">
    <location>
        <begin position="123"/>
        <end position="141"/>
    </location>
</feature>
<comment type="caution">
    <text evidence="10">The sequence shown here is derived from an EMBL/GenBank/DDBJ whole genome shotgun (WGS) entry which is preliminary data.</text>
</comment>
<dbReference type="GO" id="GO:0005886">
    <property type="term" value="C:plasma membrane"/>
    <property type="evidence" value="ECO:0007669"/>
    <property type="project" value="UniProtKB-SubCell"/>
</dbReference>
<comment type="function">
    <text evidence="9">Component of the transport system for branched-chain amino acids.</text>
</comment>
<comment type="subcellular location">
    <subcellularLocation>
        <location evidence="1 9">Cell membrane</location>
        <topology evidence="1 9">Multi-pass membrane protein</topology>
    </subcellularLocation>
</comment>
<evidence type="ECO:0000313" key="11">
    <source>
        <dbReference type="Proteomes" id="UP000003503"/>
    </source>
</evidence>
<evidence type="ECO:0000313" key="10">
    <source>
        <dbReference type="EMBL" id="EGF13663.1"/>
    </source>
</evidence>
<feature type="transmembrane region" description="Helical" evidence="9">
    <location>
        <begin position="352"/>
        <end position="370"/>
    </location>
</feature>
<reference evidence="10 11" key="1">
    <citation type="submission" date="2011-02" db="EMBL/GenBank/DDBJ databases">
        <authorList>
            <person name="Muzny D."/>
            <person name="Qin X."/>
            <person name="Deng J."/>
            <person name="Jiang H."/>
            <person name="Liu Y."/>
            <person name="Qu J."/>
            <person name="Song X.-Z."/>
            <person name="Zhang L."/>
            <person name="Thornton R."/>
            <person name="Coyle M."/>
            <person name="Francisco L."/>
            <person name="Jackson L."/>
            <person name="Javaid M."/>
            <person name="Korchina V."/>
            <person name="Kovar C."/>
            <person name="Mata R."/>
            <person name="Mathew T."/>
            <person name="Ngo R."/>
            <person name="Nguyen L."/>
            <person name="Nguyen N."/>
            <person name="Okwuonu G."/>
            <person name="Ongeri F."/>
            <person name="Pham C."/>
            <person name="Simmons D."/>
            <person name="Wilczek-Boney K."/>
            <person name="Hale W."/>
            <person name="Jakkamsetti A."/>
            <person name="Pham P."/>
            <person name="Ruth R."/>
            <person name="San Lucas F."/>
            <person name="Warren J."/>
            <person name="Zhang J."/>
            <person name="Zhao Z."/>
            <person name="Zhou C."/>
            <person name="Zhu D."/>
            <person name="Lee S."/>
            <person name="Bess C."/>
            <person name="Blankenburg K."/>
            <person name="Forbes L."/>
            <person name="Fu Q."/>
            <person name="Gubbala S."/>
            <person name="Hirani K."/>
            <person name="Jayaseelan J.C."/>
            <person name="Lara F."/>
            <person name="Munidasa M."/>
            <person name="Palculict T."/>
            <person name="Patil S."/>
            <person name="Pu L.-L."/>
            <person name="Saada N."/>
            <person name="Tang L."/>
            <person name="Weissenberger G."/>
            <person name="Zhu Y."/>
            <person name="Hemphill L."/>
            <person name="Shang Y."/>
            <person name="Youmans B."/>
            <person name="Ayvaz T."/>
            <person name="Ross M."/>
            <person name="Santibanez J."/>
            <person name="Aqrawi P."/>
            <person name="Gross S."/>
            <person name="Joshi V."/>
            <person name="Fowler G."/>
            <person name="Nazareth L."/>
            <person name="Reid J."/>
            <person name="Worley K."/>
            <person name="Petrosino J."/>
            <person name="Highlander S."/>
            <person name="Gibbs R."/>
        </authorList>
    </citation>
    <scope>NUCLEOTIDE SEQUENCE [LARGE SCALE GENOMIC DNA]</scope>
    <source>
        <strain evidence="10 11">DSM 19965</strain>
    </source>
</reference>
<keyword evidence="11" id="KW-1185">Reference proteome</keyword>
<name>F2BX98_9FIRM</name>
<keyword evidence="5 9" id="KW-0812">Transmembrane</keyword>
<dbReference type="PANTHER" id="PTHR30588:SF0">
    <property type="entry name" value="BRANCHED-CHAIN AMINO ACID PERMEASE BRNQ"/>
    <property type="match status" value="1"/>
</dbReference>
<feature type="transmembrane region" description="Helical" evidence="9">
    <location>
        <begin position="12"/>
        <end position="33"/>
    </location>
</feature>
<dbReference type="GO" id="GO:0015188">
    <property type="term" value="F:L-isoleucine transmembrane transporter activity"/>
    <property type="evidence" value="ECO:0007669"/>
    <property type="project" value="TreeGrafter"/>
</dbReference>
<feature type="transmembrane region" description="Helical" evidence="9">
    <location>
        <begin position="285"/>
        <end position="311"/>
    </location>
</feature>
<dbReference type="Pfam" id="PF05525">
    <property type="entry name" value="Branch_AA_trans"/>
    <property type="match status" value="1"/>
</dbReference>
<dbReference type="GO" id="GO:0015818">
    <property type="term" value="P:isoleucine transport"/>
    <property type="evidence" value="ECO:0007669"/>
    <property type="project" value="TreeGrafter"/>
</dbReference>
<comment type="similarity">
    <text evidence="2 9">Belongs to the branched chain amino acid transporter family.</text>
</comment>
<accession>F2BX98</accession>
<feature type="transmembrane region" description="Helical" evidence="9">
    <location>
        <begin position="78"/>
        <end position="100"/>
    </location>
</feature>
<feature type="transmembrane region" description="Helical" evidence="9">
    <location>
        <begin position="234"/>
        <end position="256"/>
    </location>
</feature>
<dbReference type="HOGENOM" id="CLU_036807_0_1_9"/>
<keyword evidence="4" id="KW-1003">Cell membrane</keyword>
<keyword evidence="3 9" id="KW-0813">Transport</keyword>
<gene>
    <name evidence="10" type="primary">brnQ</name>
    <name evidence="10" type="ORF">HMPREF9083_0786</name>
</gene>
<dbReference type="eggNOG" id="COG1114">
    <property type="taxonomic scope" value="Bacteria"/>
</dbReference>
<dbReference type="InterPro" id="IPR004685">
    <property type="entry name" value="Brnchd-chn_aa_trnsp_Livcs"/>
</dbReference>
<keyword evidence="7 9" id="KW-1133">Transmembrane helix</keyword>
<organism evidence="10 11">
    <name type="scientific">Dialister micraerophilus DSM 19965</name>
    <dbReference type="NCBI Taxonomy" id="888062"/>
    <lineage>
        <taxon>Bacteria</taxon>
        <taxon>Bacillati</taxon>
        <taxon>Bacillota</taxon>
        <taxon>Negativicutes</taxon>
        <taxon>Veillonellales</taxon>
        <taxon>Veillonellaceae</taxon>
        <taxon>Dialister</taxon>
    </lineage>
</organism>
<evidence type="ECO:0000256" key="5">
    <source>
        <dbReference type="ARBA" id="ARBA00022692"/>
    </source>
</evidence>
<evidence type="ECO:0000256" key="9">
    <source>
        <dbReference type="RuleBase" id="RU362122"/>
    </source>
</evidence>
<feature type="transmembrane region" description="Helical" evidence="9">
    <location>
        <begin position="153"/>
        <end position="172"/>
    </location>
</feature>
<evidence type="ECO:0000256" key="4">
    <source>
        <dbReference type="ARBA" id="ARBA00022475"/>
    </source>
</evidence>
<evidence type="ECO:0000256" key="2">
    <source>
        <dbReference type="ARBA" id="ARBA00008540"/>
    </source>
</evidence>
<evidence type="ECO:0000256" key="3">
    <source>
        <dbReference type="ARBA" id="ARBA00022448"/>
    </source>
</evidence>
<dbReference type="GO" id="GO:0015190">
    <property type="term" value="F:L-leucine transmembrane transporter activity"/>
    <property type="evidence" value="ECO:0007669"/>
    <property type="project" value="TreeGrafter"/>
</dbReference>
<dbReference type="PANTHER" id="PTHR30588">
    <property type="entry name" value="BRANCHED-CHAIN AMINO ACID TRANSPORT SYSTEM 2 CARRIER PROTEIN"/>
    <property type="match status" value="1"/>
</dbReference>
<feature type="transmembrane region" description="Helical" evidence="9">
    <location>
        <begin position="323"/>
        <end position="346"/>
    </location>
</feature>
<dbReference type="GO" id="GO:0015820">
    <property type="term" value="P:L-leucine transport"/>
    <property type="evidence" value="ECO:0007669"/>
    <property type="project" value="TreeGrafter"/>
</dbReference>
<feature type="transmembrane region" description="Helical" evidence="9">
    <location>
        <begin position="45"/>
        <end position="66"/>
    </location>
</feature>
<keyword evidence="8 9" id="KW-0472">Membrane</keyword>